<proteinExistence type="predicted"/>
<sequence length="46" mass="5294">MESNIVKILFSKNLGMKGFSFNFEKDKLGYENCSYVLGLELSKENQ</sequence>
<dbReference type="EMBL" id="CAAJGR010000077">
    <property type="protein sequence ID" value="VHO02743.1"/>
    <property type="molecule type" value="Genomic_DNA"/>
</dbReference>
<organism evidence="1">
    <name type="scientific">Rheinheimera sp. BAL341</name>
    <dbReference type="NCBI Taxonomy" id="1708203"/>
    <lineage>
        <taxon>Bacteria</taxon>
        <taxon>Pseudomonadati</taxon>
        <taxon>Pseudomonadota</taxon>
        <taxon>Gammaproteobacteria</taxon>
        <taxon>Chromatiales</taxon>
        <taxon>Chromatiaceae</taxon>
        <taxon>Rheinheimera</taxon>
    </lineage>
</organism>
<dbReference type="AlphaFoldDB" id="A0A486XJV0"/>
<protein>
    <submittedName>
        <fullName evidence="1">Uncharacterized protein</fullName>
    </submittedName>
</protein>
<name>A0A486XJV0_9GAMM</name>
<accession>A0A486XJV0</accession>
<gene>
    <name evidence="1" type="ORF">BAL341_988</name>
</gene>
<evidence type="ECO:0000313" key="1">
    <source>
        <dbReference type="EMBL" id="VHO02743.1"/>
    </source>
</evidence>
<reference evidence="1" key="1">
    <citation type="submission" date="2019-04" db="EMBL/GenBank/DDBJ databases">
        <authorList>
            <person name="Brambilla D."/>
        </authorList>
    </citation>
    <scope>NUCLEOTIDE SEQUENCE</scope>
    <source>
        <strain evidence="1">BAL1</strain>
    </source>
</reference>